<dbReference type="EMBL" id="JBHLWN010000066">
    <property type="protein sequence ID" value="MFC0213897.1"/>
    <property type="molecule type" value="Genomic_DNA"/>
</dbReference>
<comment type="caution">
    <text evidence="4">The sequence shown here is derived from an EMBL/GenBank/DDBJ whole genome shotgun (WGS) entry which is preliminary data.</text>
</comment>
<evidence type="ECO:0000313" key="4">
    <source>
        <dbReference type="EMBL" id="MFC0213897.1"/>
    </source>
</evidence>
<organism evidence="4 5">
    <name type="scientific">Paenibacillus chartarius</name>
    <dbReference type="NCBI Taxonomy" id="747481"/>
    <lineage>
        <taxon>Bacteria</taxon>
        <taxon>Bacillati</taxon>
        <taxon>Bacillota</taxon>
        <taxon>Bacilli</taxon>
        <taxon>Bacillales</taxon>
        <taxon>Paenibacillaceae</taxon>
        <taxon>Paenibacillus</taxon>
    </lineage>
</organism>
<evidence type="ECO:0000259" key="3">
    <source>
        <dbReference type="PROSITE" id="PS50111"/>
    </source>
</evidence>
<evidence type="ECO:0000256" key="1">
    <source>
        <dbReference type="ARBA" id="ARBA00023224"/>
    </source>
</evidence>
<dbReference type="SUPFAM" id="SSF58104">
    <property type="entry name" value="Methyl-accepting chemotaxis protein (MCP) signaling domain"/>
    <property type="match status" value="1"/>
</dbReference>
<gene>
    <name evidence="4" type="ORF">ACFFK0_15810</name>
</gene>
<dbReference type="Proteomes" id="UP001589776">
    <property type="component" value="Unassembled WGS sequence"/>
</dbReference>
<dbReference type="PANTHER" id="PTHR32089">
    <property type="entry name" value="METHYL-ACCEPTING CHEMOTAXIS PROTEIN MCPB"/>
    <property type="match status" value="1"/>
</dbReference>
<evidence type="ECO:0000256" key="2">
    <source>
        <dbReference type="PROSITE-ProRule" id="PRU00284"/>
    </source>
</evidence>
<feature type="domain" description="Methyl-accepting transducer" evidence="3">
    <location>
        <begin position="1"/>
        <end position="118"/>
    </location>
</feature>
<name>A0ABV6DMS0_9BACL</name>
<reference evidence="4 5" key="1">
    <citation type="submission" date="2024-09" db="EMBL/GenBank/DDBJ databases">
        <authorList>
            <person name="Sun Q."/>
            <person name="Mori K."/>
        </authorList>
    </citation>
    <scope>NUCLEOTIDE SEQUENCE [LARGE SCALE GENOMIC DNA]</scope>
    <source>
        <strain evidence="4 5">CCM 7759</strain>
    </source>
</reference>
<dbReference type="InterPro" id="IPR004089">
    <property type="entry name" value="MCPsignal_dom"/>
</dbReference>
<dbReference type="PROSITE" id="PS50111">
    <property type="entry name" value="CHEMOTAXIS_TRANSDUC_2"/>
    <property type="match status" value="1"/>
</dbReference>
<sequence>KQDPGRKARADAGIFIPRGLIVANEVKKLAEQSRRSAERITTLLADISSEVTKAVETVKSGKDALSEGVSLVNRTGESFESIVGMISDVAAQSQEVSAVVEQVTASTQEMVSSIENVAVISEKNSQNTQNVAASAEEQHASMQEIAASTGHLSQIAAQLQDVIGKFKV</sequence>
<dbReference type="Pfam" id="PF00015">
    <property type="entry name" value="MCPsignal"/>
    <property type="match status" value="1"/>
</dbReference>
<evidence type="ECO:0000313" key="5">
    <source>
        <dbReference type="Proteomes" id="UP001589776"/>
    </source>
</evidence>
<accession>A0ABV6DMS0</accession>
<feature type="non-terminal residue" evidence="4">
    <location>
        <position position="1"/>
    </location>
</feature>
<keyword evidence="1 2" id="KW-0807">Transducer</keyword>
<dbReference type="Gene3D" id="1.10.287.950">
    <property type="entry name" value="Methyl-accepting chemotaxis protein"/>
    <property type="match status" value="1"/>
</dbReference>
<proteinExistence type="predicted"/>
<dbReference type="PANTHER" id="PTHR32089:SF112">
    <property type="entry name" value="LYSOZYME-LIKE PROTEIN-RELATED"/>
    <property type="match status" value="1"/>
</dbReference>
<keyword evidence="5" id="KW-1185">Reference proteome</keyword>
<dbReference type="RefSeq" id="WP_377471229.1">
    <property type="nucleotide sequence ID" value="NZ_JBHLWN010000066.1"/>
</dbReference>
<protein>
    <submittedName>
        <fullName evidence="4">Methyl-accepting chemotaxis protein</fullName>
    </submittedName>
</protein>